<accession>A0AAP0HX29</accession>
<dbReference type="InterPro" id="IPR000626">
    <property type="entry name" value="Ubiquitin-like_dom"/>
</dbReference>
<evidence type="ECO:0000313" key="4">
    <source>
        <dbReference type="Proteomes" id="UP001419268"/>
    </source>
</evidence>
<dbReference type="PRINTS" id="PR00348">
    <property type="entry name" value="UBIQUITIN"/>
</dbReference>
<proteinExistence type="predicted"/>
<feature type="compositionally biased region" description="Acidic residues" evidence="1">
    <location>
        <begin position="100"/>
        <end position="112"/>
    </location>
</feature>
<dbReference type="EMBL" id="JBBNAG010000010">
    <property type="protein sequence ID" value="KAK9099794.1"/>
    <property type="molecule type" value="Genomic_DNA"/>
</dbReference>
<feature type="domain" description="Ubiquitin-like" evidence="2">
    <location>
        <begin position="1"/>
        <end position="50"/>
    </location>
</feature>
<dbReference type="InterPro" id="IPR019956">
    <property type="entry name" value="Ubiquitin_dom"/>
</dbReference>
<dbReference type="Pfam" id="PF00240">
    <property type="entry name" value="ubiquitin"/>
    <property type="match status" value="1"/>
</dbReference>
<dbReference type="PROSITE" id="PS50053">
    <property type="entry name" value="UBIQUITIN_2"/>
    <property type="match status" value="1"/>
</dbReference>
<evidence type="ECO:0000259" key="2">
    <source>
        <dbReference type="PROSITE" id="PS50053"/>
    </source>
</evidence>
<evidence type="ECO:0000256" key="1">
    <source>
        <dbReference type="SAM" id="MobiDB-lite"/>
    </source>
</evidence>
<evidence type="ECO:0000313" key="3">
    <source>
        <dbReference type="EMBL" id="KAK9099794.1"/>
    </source>
</evidence>
<dbReference type="InterPro" id="IPR029071">
    <property type="entry name" value="Ubiquitin-like_domsf"/>
</dbReference>
<feature type="compositionally biased region" description="Basic and acidic residues" evidence="1">
    <location>
        <begin position="153"/>
        <end position="164"/>
    </location>
</feature>
<sequence>MIINVVTLTGRRITFEIDGSHTLGDLKHAVQDAEGLFPDQQRYIYAGVVLLHGLLEKQIDKIRLQYEQIRPYPSIDISLILHLRGGGNQIYPRTLRSDEDQSSGDDDDDNDELIPTNLVHLKPVKIESASSPPSGDDDDDDDDNDDDEDDDDHHEPHQLLRDSSTHQSLDAQLDQNQNALYYQGIDQLIQNWQWNPAFVGLCCRG</sequence>
<feature type="region of interest" description="Disordered" evidence="1">
    <location>
        <begin position="90"/>
        <end position="167"/>
    </location>
</feature>
<feature type="compositionally biased region" description="Acidic residues" evidence="1">
    <location>
        <begin position="135"/>
        <end position="152"/>
    </location>
</feature>
<protein>
    <recommendedName>
        <fullName evidence="2">Ubiquitin-like domain-containing protein</fullName>
    </recommendedName>
</protein>
<gene>
    <name evidence="3" type="ORF">Scep_023224</name>
</gene>
<dbReference type="AlphaFoldDB" id="A0AAP0HX29"/>
<dbReference type="SUPFAM" id="SSF54236">
    <property type="entry name" value="Ubiquitin-like"/>
    <property type="match status" value="1"/>
</dbReference>
<dbReference type="Gene3D" id="3.10.20.90">
    <property type="entry name" value="Phosphatidylinositol 3-kinase Catalytic Subunit, Chain A, domain 1"/>
    <property type="match status" value="1"/>
</dbReference>
<name>A0AAP0HX29_9MAGN</name>
<keyword evidence="4" id="KW-1185">Reference proteome</keyword>
<organism evidence="3 4">
    <name type="scientific">Stephania cephalantha</name>
    <dbReference type="NCBI Taxonomy" id="152367"/>
    <lineage>
        <taxon>Eukaryota</taxon>
        <taxon>Viridiplantae</taxon>
        <taxon>Streptophyta</taxon>
        <taxon>Embryophyta</taxon>
        <taxon>Tracheophyta</taxon>
        <taxon>Spermatophyta</taxon>
        <taxon>Magnoliopsida</taxon>
        <taxon>Ranunculales</taxon>
        <taxon>Menispermaceae</taxon>
        <taxon>Menispermoideae</taxon>
        <taxon>Cissampelideae</taxon>
        <taxon>Stephania</taxon>
    </lineage>
</organism>
<comment type="caution">
    <text evidence="3">The sequence shown here is derived from an EMBL/GenBank/DDBJ whole genome shotgun (WGS) entry which is preliminary data.</text>
</comment>
<dbReference type="Proteomes" id="UP001419268">
    <property type="component" value="Unassembled WGS sequence"/>
</dbReference>
<reference evidence="3 4" key="1">
    <citation type="submission" date="2024-01" db="EMBL/GenBank/DDBJ databases">
        <title>Genome assemblies of Stephania.</title>
        <authorList>
            <person name="Yang L."/>
        </authorList>
    </citation>
    <scope>NUCLEOTIDE SEQUENCE [LARGE SCALE GENOMIC DNA]</scope>
    <source>
        <strain evidence="3">JXDWG</strain>
        <tissue evidence="3">Leaf</tissue>
    </source>
</reference>